<dbReference type="AlphaFoldDB" id="A0A6A4VR86"/>
<reference evidence="2 3" key="1">
    <citation type="submission" date="2019-07" db="EMBL/GenBank/DDBJ databases">
        <title>Draft genome assembly of a fouling barnacle, Amphibalanus amphitrite (Darwin, 1854): The first reference genome for Thecostraca.</title>
        <authorList>
            <person name="Kim W."/>
        </authorList>
    </citation>
    <scope>NUCLEOTIDE SEQUENCE [LARGE SCALE GENOMIC DNA]</scope>
    <source>
        <strain evidence="2">SNU_AA5</strain>
        <tissue evidence="2">Soma without cirri and trophi</tissue>
    </source>
</reference>
<dbReference type="SUPFAM" id="SSF56219">
    <property type="entry name" value="DNase I-like"/>
    <property type="match status" value="1"/>
</dbReference>
<dbReference type="Pfam" id="PF14529">
    <property type="entry name" value="Exo_endo_phos_2"/>
    <property type="match status" value="1"/>
</dbReference>
<dbReference type="InterPro" id="IPR005135">
    <property type="entry name" value="Endo/exonuclease/phosphatase"/>
</dbReference>
<dbReference type="PANTHER" id="PTHR36688:SF2">
    <property type="entry name" value="ENDONUCLEASE_EXONUCLEASE_PHOSPHATASE DOMAIN-CONTAINING PROTEIN"/>
    <property type="match status" value="1"/>
</dbReference>
<gene>
    <name evidence="2" type="ORF">FJT64_006986</name>
</gene>
<dbReference type="OrthoDB" id="6372692at2759"/>
<keyword evidence="3" id="KW-1185">Reference proteome</keyword>
<dbReference type="Proteomes" id="UP000440578">
    <property type="component" value="Unassembled WGS sequence"/>
</dbReference>
<comment type="caution">
    <text evidence="2">The sequence shown here is derived from an EMBL/GenBank/DDBJ whole genome shotgun (WGS) entry which is preliminary data.</text>
</comment>
<dbReference type="Gene3D" id="3.60.10.10">
    <property type="entry name" value="Endonuclease/exonuclease/phosphatase"/>
    <property type="match status" value="1"/>
</dbReference>
<dbReference type="EMBL" id="VIIS01001616">
    <property type="protein sequence ID" value="KAF0295429.1"/>
    <property type="molecule type" value="Genomic_DNA"/>
</dbReference>
<evidence type="ECO:0000259" key="1">
    <source>
        <dbReference type="Pfam" id="PF14529"/>
    </source>
</evidence>
<evidence type="ECO:0000313" key="3">
    <source>
        <dbReference type="Proteomes" id="UP000440578"/>
    </source>
</evidence>
<dbReference type="InterPro" id="IPR036691">
    <property type="entry name" value="Endo/exonu/phosph_ase_sf"/>
</dbReference>
<dbReference type="GO" id="GO:0003824">
    <property type="term" value="F:catalytic activity"/>
    <property type="evidence" value="ECO:0007669"/>
    <property type="project" value="InterPro"/>
</dbReference>
<evidence type="ECO:0000313" key="2">
    <source>
        <dbReference type="EMBL" id="KAF0295429.1"/>
    </source>
</evidence>
<sequence>MAPKTTTDAMTPDDNSYCVGTIVHPPKSPPISIINVYAPPARWTAGQGTQRQTIQLSGIAIGTRHVVAGDFNAHGRSWDQFQPEDELGRELEDWTTQSGLVVMNDSSYIRVNPNTGGRSAPDVTLISGDMASAATWSTRPSMGSDHLPIWTTIEVNPPQHIPKRGRFNFKKADWTGFRSTLDKAMKLWSTEDDLSTHKLDTRFTQTNASNDSTWSLFADDVAILATGPSLESCAAKLQPALDTVALWARDWKVQASASKCCFTTSTLDPKECGGKVVPTLKFSGEPLRAALLAEADLPALTVRAKELAATEASRIARLPAEDRAKQLLERDPRPRLKYRAHEAWKRACAQAAEEGRPEPALPDEDALLPHKSCLRRVGQWTLREAGVWDCPAEPFLRVSPEPPWSAHQGPAATIIASAFSGVTQRIGFGLAAKALRIFPARAGEAVQF</sequence>
<protein>
    <recommendedName>
        <fullName evidence="1">Endonuclease/exonuclease/phosphatase domain-containing protein</fullName>
    </recommendedName>
</protein>
<feature type="domain" description="Endonuclease/exonuclease/phosphatase" evidence="1">
    <location>
        <begin position="31"/>
        <end position="149"/>
    </location>
</feature>
<name>A0A6A4VR86_AMPAM</name>
<dbReference type="InterPro" id="IPR052560">
    <property type="entry name" value="RdDP_mobile_element"/>
</dbReference>
<dbReference type="PANTHER" id="PTHR36688">
    <property type="entry name" value="ENDO/EXONUCLEASE/PHOSPHATASE DOMAIN-CONTAINING PROTEIN"/>
    <property type="match status" value="1"/>
</dbReference>
<accession>A0A6A4VR86</accession>
<proteinExistence type="predicted"/>
<organism evidence="2 3">
    <name type="scientific">Amphibalanus amphitrite</name>
    <name type="common">Striped barnacle</name>
    <name type="synonym">Balanus amphitrite</name>
    <dbReference type="NCBI Taxonomy" id="1232801"/>
    <lineage>
        <taxon>Eukaryota</taxon>
        <taxon>Metazoa</taxon>
        <taxon>Ecdysozoa</taxon>
        <taxon>Arthropoda</taxon>
        <taxon>Crustacea</taxon>
        <taxon>Multicrustacea</taxon>
        <taxon>Cirripedia</taxon>
        <taxon>Thoracica</taxon>
        <taxon>Thoracicalcarea</taxon>
        <taxon>Balanomorpha</taxon>
        <taxon>Balanoidea</taxon>
        <taxon>Balanidae</taxon>
        <taxon>Amphibalaninae</taxon>
        <taxon>Amphibalanus</taxon>
    </lineage>
</organism>